<dbReference type="GO" id="GO:0016787">
    <property type="term" value="F:hydrolase activity"/>
    <property type="evidence" value="ECO:0007669"/>
    <property type="project" value="UniProtKB-KW"/>
</dbReference>
<feature type="signal peptide" evidence="2">
    <location>
        <begin position="1"/>
        <end position="22"/>
    </location>
</feature>
<dbReference type="Pfam" id="PF08450">
    <property type="entry name" value="SGL"/>
    <property type="match status" value="1"/>
</dbReference>
<organism evidence="4 5">
    <name type="scientific">Alteraurantiacibacter buctensis</name>
    <dbReference type="NCBI Taxonomy" id="1503981"/>
    <lineage>
        <taxon>Bacteria</taxon>
        <taxon>Pseudomonadati</taxon>
        <taxon>Pseudomonadota</taxon>
        <taxon>Alphaproteobacteria</taxon>
        <taxon>Sphingomonadales</taxon>
        <taxon>Erythrobacteraceae</taxon>
        <taxon>Alteraurantiacibacter</taxon>
    </lineage>
</organism>
<dbReference type="InterPro" id="IPR013658">
    <property type="entry name" value="SGL"/>
</dbReference>
<feature type="domain" description="SMP-30/Gluconolactonase/LRE-like region" evidence="3">
    <location>
        <begin position="119"/>
        <end position="295"/>
    </location>
</feature>
<evidence type="ECO:0000313" key="5">
    <source>
        <dbReference type="Proteomes" id="UP000466966"/>
    </source>
</evidence>
<dbReference type="RefSeq" id="WP_160772579.1">
    <property type="nucleotide sequence ID" value="NZ_WTYV01000005.1"/>
</dbReference>
<protein>
    <recommendedName>
        <fullName evidence="3">SMP-30/Gluconolactonase/LRE-like region domain-containing protein</fullName>
    </recommendedName>
</protein>
<dbReference type="SUPFAM" id="SSF63829">
    <property type="entry name" value="Calcium-dependent phosphotriesterase"/>
    <property type="match status" value="1"/>
</dbReference>
<evidence type="ECO:0000256" key="1">
    <source>
        <dbReference type="ARBA" id="ARBA00022801"/>
    </source>
</evidence>
<evidence type="ECO:0000256" key="2">
    <source>
        <dbReference type="SAM" id="SignalP"/>
    </source>
</evidence>
<dbReference type="OrthoDB" id="2633250at2"/>
<reference evidence="4 5" key="1">
    <citation type="submission" date="2019-12" db="EMBL/GenBank/DDBJ databases">
        <title>Genomic-based taxomic classification of the family Erythrobacteraceae.</title>
        <authorList>
            <person name="Xu L."/>
        </authorList>
    </citation>
    <scope>NUCLEOTIDE SEQUENCE [LARGE SCALE GENOMIC DNA]</scope>
    <source>
        <strain evidence="4 5">M0322</strain>
    </source>
</reference>
<dbReference type="PANTHER" id="PTHR47572:SF4">
    <property type="entry name" value="LACTONASE DRP35"/>
    <property type="match status" value="1"/>
</dbReference>
<name>A0A844Z2G3_9SPHN</name>
<comment type="caution">
    <text evidence="4">The sequence shown here is derived from an EMBL/GenBank/DDBJ whole genome shotgun (WGS) entry which is preliminary data.</text>
</comment>
<dbReference type="AlphaFoldDB" id="A0A844Z2G3"/>
<dbReference type="PANTHER" id="PTHR47572">
    <property type="entry name" value="LIPOPROTEIN-RELATED"/>
    <property type="match status" value="1"/>
</dbReference>
<accession>A0A844Z2G3</accession>
<keyword evidence="5" id="KW-1185">Reference proteome</keyword>
<dbReference type="InterPro" id="IPR051262">
    <property type="entry name" value="SMP-30/CGR1_Lactonase"/>
</dbReference>
<dbReference type="EMBL" id="WTYV01000005">
    <property type="protein sequence ID" value="MXO72667.1"/>
    <property type="molecule type" value="Genomic_DNA"/>
</dbReference>
<dbReference type="Gene3D" id="2.120.10.30">
    <property type="entry name" value="TolB, C-terminal domain"/>
    <property type="match status" value="1"/>
</dbReference>
<dbReference type="Proteomes" id="UP000466966">
    <property type="component" value="Unassembled WGS sequence"/>
</dbReference>
<sequence length="330" mass="34482">MKSLLTLLAAASALALTLPAAAQSLEPGEVASDVPAITGVTTGEAEWEKVWSGPMAADGMSVTPDGLLLFAQEQSNAIWKLWPDGRSFVEVPYVLGAGAVSVAADGSMLAVERGCSDPGLMQLTCERRSAVVQLSPERKVIADAFADGSTLGRLNDLYADGRGGAWFTQGALYHTTADGTVTTVATMERFSNGVVTSPDGRVLYVTDGTTIRAYDIATDGSPSNARVFARLARDTQGFGGDGMEVDAAGRLYVTGDAGVYIFAPDGTELGVIPTPRRSITLALAGPQRNVLYIGTMGAATPAGDLWAPPHGERNIAMTIYRIPVLSRGVR</sequence>
<keyword evidence="2" id="KW-0732">Signal</keyword>
<proteinExistence type="predicted"/>
<feature type="chain" id="PRO_5032884848" description="SMP-30/Gluconolactonase/LRE-like region domain-containing protein" evidence="2">
    <location>
        <begin position="23"/>
        <end position="330"/>
    </location>
</feature>
<evidence type="ECO:0000313" key="4">
    <source>
        <dbReference type="EMBL" id="MXO72667.1"/>
    </source>
</evidence>
<evidence type="ECO:0000259" key="3">
    <source>
        <dbReference type="Pfam" id="PF08450"/>
    </source>
</evidence>
<keyword evidence="1" id="KW-0378">Hydrolase</keyword>
<gene>
    <name evidence="4" type="ORF">GRI99_13625</name>
</gene>
<dbReference type="InterPro" id="IPR011042">
    <property type="entry name" value="6-blade_b-propeller_TolB-like"/>
</dbReference>